<feature type="signal peptide" evidence="8">
    <location>
        <begin position="1"/>
        <end position="26"/>
    </location>
</feature>
<evidence type="ECO:0000256" key="7">
    <source>
        <dbReference type="ARBA" id="ARBA00023326"/>
    </source>
</evidence>
<keyword evidence="7" id="KW-0624">Polysaccharide degradation</keyword>
<keyword evidence="6" id="KW-0326">Glycosidase</keyword>
<comment type="caution">
    <text evidence="9">The sequence shown here is derived from an EMBL/GenBank/DDBJ whole genome shotgun (WGS) entry which is preliminary data.</text>
</comment>
<comment type="similarity">
    <text evidence="2">Belongs to the glycosyl hydrolase 8 (cellulase D) family.</text>
</comment>
<dbReference type="Proteomes" id="UP000288405">
    <property type="component" value="Unassembled WGS sequence"/>
</dbReference>
<evidence type="ECO:0000256" key="5">
    <source>
        <dbReference type="ARBA" id="ARBA00023001"/>
    </source>
</evidence>
<evidence type="ECO:0000256" key="4">
    <source>
        <dbReference type="ARBA" id="ARBA00022801"/>
    </source>
</evidence>
<dbReference type="InterPro" id="IPR008928">
    <property type="entry name" value="6-hairpin_glycosidase_sf"/>
</dbReference>
<keyword evidence="7" id="KW-0119">Carbohydrate metabolism</keyword>
<protein>
    <recommendedName>
        <fullName evidence="3">cellulase</fullName>
        <ecNumber evidence="3">3.2.1.4</ecNumber>
    </recommendedName>
</protein>
<dbReference type="Gene3D" id="1.50.10.10">
    <property type="match status" value="1"/>
</dbReference>
<sequence length="408" mass="46734">MKPMMRPWLGLGVLFIVAALTSCRPAMDTQHPDEPAVDEQDVTDVLSFRWHYQRFLERLVASDGRVIDRSTERRISTSEGQAYGMWFALLSDDRGTFEKLLQWADANLARGRLGDQLPAWLWGRSDDGDWRILDENPAVDADIWMTYALFAGAERWQEPRYAALAHRLSRRILETSTRQQNGQRILLPAPFGFTRDNYVLMNPSYLTLTVFEGLAAYSEDARWLELERSSRRLFLALLNTGNGVVPDWLGVSSPVEIVPFEQLEARDQDVVAYGSYDAIRTYLWLWWDAQRQSDERLFHGLSRIYHLTDERGFPPERLSFHDEVASGIGPIGFSGLLLPVLSSYDAAFGTRSAEEQRNRIQARNPERYQDLYYDQMLLLFGLSALGCVEFLSDARLDLTAEGMRDCAL</sequence>
<feature type="chain" id="PRO_5019343100" description="cellulase" evidence="8">
    <location>
        <begin position="27"/>
        <end position="408"/>
    </location>
</feature>
<keyword evidence="4" id="KW-0378">Hydrolase</keyword>
<dbReference type="EMBL" id="PIPM01000002">
    <property type="protein sequence ID" value="RUO35774.1"/>
    <property type="molecule type" value="Genomic_DNA"/>
</dbReference>
<accession>A0A432WPR2</accession>
<evidence type="ECO:0000256" key="2">
    <source>
        <dbReference type="ARBA" id="ARBA00009209"/>
    </source>
</evidence>
<gene>
    <name evidence="9" type="ORF">CWE11_03175</name>
</gene>
<proteinExistence type="inferred from homology"/>
<keyword evidence="10" id="KW-1185">Reference proteome</keyword>
<dbReference type="InterPro" id="IPR012341">
    <property type="entry name" value="6hp_glycosidase-like_sf"/>
</dbReference>
<dbReference type="SUPFAM" id="SSF48208">
    <property type="entry name" value="Six-hairpin glycosidases"/>
    <property type="match status" value="1"/>
</dbReference>
<name>A0A432WPR2_9GAMM</name>
<reference evidence="9 10" key="1">
    <citation type="journal article" date="2011" name="Front. Microbiol.">
        <title>Genomic signatures of strain selection and enhancement in Bacillus atrophaeus var. globigii, a historical biowarfare simulant.</title>
        <authorList>
            <person name="Gibbons H.S."/>
            <person name="Broomall S.M."/>
            <person name="McNew L.A."/>
            <person name="Daligault H."/>
            <person name="Chapman C."/>
            <person name="Bruce D."/>
            <person name="Karavis M."/>
            <person name="Krepps M."/>
            <person name="McGregor P.A."/>
            <person name="Hong C."/>
            <person name="Park K.H."/>
            <person name="Akmal A."/>
            <person name="Feldman A."/>
            <person name="Lin J.S."/>
            <person name="Chang W.E."/>
            <person name="Higgs B.W."/>
            <person name="Demirev P."/>
            <person name="Lindquist J."/>
            <person name="Liem A."/>
            <person name="Fochler E."/>
            <person name="Read T.D."/>
            <person name="Tapia R."/>
            <person name="Johnson S."/>
            <person name="Bishop-Lilly K.A."/>
            <person name="Detter C."/>
            <person name="Han C."/>
            <person name="Sozhamannan S."/>
            <person name="Rosenzweig C.N."/>
            <person name="Skowronski E.W."/>
        </authorList>
    </citation>
    <scope>NUCLEOTIDE SEQUENCE [LARGE SCALE GENOMIC DNA]</scope>
    <source>
        <strain evidence="9 10">GYP-17</strain>
    </source>
</reference>
<dbReference type="Pfam" id="PF01270">
    <property type="entry name" value="Glyco_hydro_8"/>
    <property type="match status" value="1"/>
</dbReference>
<dbReference type="PRINTS" id="PR00735">
    <property type="entry name" value="GLHYDRLASE8"/>
</dbReference>
<organism evidence="9 10">
    <name type="scientific">Aliidiomarina sanyensis</name>
    <dbReference type="NCBI Taxonomy" id="1249555"/>
    <lineage>
        <taxon>Bacteria</taxon>
        <taxon>Pseudomonadati</taxon>
        <taxon>Pseudomonadota</taxon>
        <taxon>Gammaproteobacteria</taxon>
        <taxon>Alteromonadales</taxon>
        <taxon>Idiomarinaceae</taxon>
        <taxon>Aliidiomarina</taxon>
    </lineage>
</organism>
<evidence type="ECO:0000256" key="3">
    <source>
        <dbReference type="ARBA" id="ARBA00012601"/>
    </source>
</evidence>
<evidence type="ECO:0000313" key="10">
    <source>
        <dbReference type="Proteomes" id="UP000288405"/>
    </source>
</evidence>
<evidence type="ECO:0000313" key="9">
    <source>
        <dbReference type="EMBL" id="RUO35774.1"/>
    </source>
</evidence>
<comment type="catalytic activity">
    <reaction evidence="1">
        <text>Endohydrolysis of (1-&gt;4)-beta-D-glucosidic linkages in cellulose, lichenin and cereal beta-D-glucans.</text>
        <dbReference type="EC" id="3.2.1.4"/>
    </reaction>
</comment>
<dbReference type="NCBIfam" id="NF008305">
    <property type="entry name" value="PRK11097.1"/>
    <property type="match status" value="1"/>
</dbReference>
<dbReference type="GO" id="GO:0008810">
    <property type="term" value="F:cellulase activity"/>
    <property type="evidence" value="ECO:0007669"/>
    <property type="project" value="UniProtKB-EC"/>
</dbReference>
<evidence type="ECO:0000256" key="1">
    <source>
        <dbReference type="ARBA" id="ARBA00000966"/>
    </source>
</evidence>
<dbReference type="GO" id="GO:0030245">
    <property type="term" value="P:cellulose catabolic process"/>
    <property type="evidence" value="ECO:0007669"/>
    <property type="project" value="UniProtKB-KW"/>
</dbReference>
<dbReference type="InterPro" id="IPR002037">
    <property type="entry name" value="Glyco_hydro_8"/>
</dbReference>
<dbReference type="PROSITE" id="PS51257">
    <property type="entry name" value="PROKAR_LIPOPROTEIN"/>
    <property type="match status" value="1"/>
</dbReference>
<dbReference type="EC" id="3.2.1.4" evidence="3"/>
<keyword evidence="5" id="KW-0136">Cellulose degradation</keyword>
<evidence type="ECO:0000256" key="8">
    <source>
        <dbReference type="SAM" id="SignalP"/>
    </source>
</evidence>
<dbReference type="AlphaFoldDB" id="A0A432WPR2"/>
<keyword evidence="8" id="KW-0732">Signal</keyword>
<evidence type="ECO:0000256" key="6">
    <source>
        <dbReference type="ARBA" id="ARBA00023295"/>
    </source>
</evidence>